<sequence length="391" mass="43121">MTSEEARKHESLDVAIVGAGAAGVGVGAVLADLGLDSYAILERDDVGASFQQWPEEMRLITPSFPSNSFGCRDLNAVTTDTSPAFALDREHPTGGEYAKYLQELVEFHDLPVRTGVDVESLQRHDDRFSIQRHDDGFILHTSTGVIQSRFVIWAAGQFGQPNDDPFPGANHCVHNFRVGSWSTFADECVEDPIVVVGGYESGIDAVLALADLGYEVLVVDEEGPWQFRGPDSSEVLSPSTSQRLREALEHDTLITLEDGIRVERVDVEEGTYDVIGTDGASFTTRNQPVLATGFESGLGIVDEHFEFESGQPRLTDQDESTISPGLFLTGPQVTLNGQQFCFIYTFRQRFAVVADEIASRLDIDRTPLDEYREKGMFLEDLSCYEPDMCDC</sequence>
<dbReference type="Pfam" id="PF13738">
    <property type="entry name" value="Pyr_redox_3"/>
    <property type="match status" value="1"/>
</dbReference>
<dbReference type="AlphaFoldDB" id="A0A256IWB7"/>
<organism evidence="2 5">
    <name type="scientific">Halorubrum ezzemoulense</name>
    <name type="common">Halorubrum chaoviator</name>
    <dbReference type="NCBI Taxonomy" id="337243"/>
    <lineage>
        <taxon>Archaea</taxon>
        <taxon>Methanobacteriati</taxon>
        <taxon>Methanobacteriota</taxon>
        <taxon>Stenosarchaea group</taxon>
        <taxon>Halobacteria</taxon>
        <taxon>Halobacteriales</taxon>
        <taxon>Haloferacaceae</taxon>
        <taxon>Halorubrum</taxon>
    </lineage>
</organism>
<dbReference type="Proteomes" id="UP000215607">
    <property type="component" value="Unassembled WGS sequence"/>
</dbReference>
<dbReference type="PANTHER" id="PTHR43539">
    <property type="entry name" value="FLAVIN-BINDING MONOOXYGENASE-LIKE PROTEIN (AFU_ORTHOLOGUE AFUA_4G09220)"/>
    <property type="match status" value="1"/>
</dbReference>
<proteinExistence type="predicted"/>
<protein>
    <submittedName>
        <fullName evidence="2">Thioredoxin reductase-like protein</fullName>
    </submittedName>
</protein>
<dbReference type="InterPro" id="IPR036188">
    <property type="entry name" value="FAD/NAD-bd_sf"/>
</dbReference>
<dbReference type="InterPro" id="IPR050982">
    <property type="entry name" value="Auxin_biosynth/cation_transpt"/>
</dbReference>
<dbReference type="GO" id="GO:0004497">
    <property type="term" value="F:monooxygenase activity"/>
    <property type="evidence" value="ECO:0007669"/>
    <property type="project" value="TreeGrafter"/>
</dbReference>
<keyword evidence="1" id="KW-0560">Oxidoreductase</keyword>
<evidence type="ECO:0000313" key="2">
    <source>
        <dbReference type="EMBL" id="OYR60753.1"/>
    </source>
</evidence>
<gene>
    <name evidence="3" type="ORF">DJ79_13410</name>
    <name evidence="2" type="ORF">DJ80_14695</name>
</gene>
<comment type="caution">
    <text evidence="2">The sequence shown here is derived from an EMBL/GenBank/DDBJ whole genome shotgun (WGS) entry which is preliminary data.</text>
</comment>
<evidence type="ECO:0000256" key="1">
    <source>
        <dbReference type="ARBA" id="ARBA00023002"/>
    </source>
</evidence>
<dbReference type="PANTHER" id="PTHR43539:SF89">
    <property type="entry name" value="NAD(P)-BINDING DOMAIN-CONTAINING PROTEIN"/>
    <property type="match status" value="1"/>
</dbReference>
<evidence type="ECO:0000313" key="3">
    <source>
        <dbReference type="EMBL" id="OYR66181.1"/>
    </source>
</evidence>
<accession>A0A256IWB7</accession>
<name>A0A256IWB7_HALEZ</name>
<dbReference type="EMBL" id="NHPA01000066">
    <property type="protein sequence ID" value="OYR66181.1"/>
    <property type="molecule type" value="Genomic_DNA"/>
</dbReference>
<dbReference type="GO" id="GO:0050660">
    <property type="term" value="F:flavin adenine dinucleotide binding"/>
    <property type="evidence" value="ECO:0007669"/>
    <property type="project" value="TreeGrafter"/>
</dbReference>
<reference evidence="2" key="2">
    <citation type="submission" date="2017-05" db="EMBL/GenBank/DDBJ databases">
        <authorList>
            <person name="Song R."/>
            <person name="Chenine A.L."/>
            <person name="Ruprecht R.M."/>
        </authorList>
    </citation>
    <scope>NUCLEOTIDE SEQUENCE</scope>
    <source>
        <strain evidence="3">Ga2p</strain>
        <strain evidence="2">Ga36</strain>
    </source>
</reference>
<dbReference type="EMBL" id="NHOZ01000135">
    <property type="protein sequence ID" value="OYR60753.1"/>
    <property type="molecule type" value="Genomic_DNA"/>
</dbReference>
<dbReference type="Gene3D" id="3.50.50.60">
    <property type="entry name" value="FAD/NAD(P)-binding domain"/>
    <property type="match status" value="2"/>
</dbReference>
<evidence type="ECO:0000313" key="4">
    <source>
        <dbReference type="Proteomes" id="UP000215607"/>
    </source>
</evidence>
<evidence type="ECO:0000313" key="5">
    <source>
        <dbReference type="Proteomes" id="UP000215731"/>
    </source>
</evidence>
<dbReference type="SUPFAM" id="SSF51905">
    <property type="entry name" value="FAD/NAD(P)-binding domain"/>
    <property type="match status" value="1"/>
</dbReference>
<dbReference type="Proteomes" id="UP000215731">
    <property type="component" value="Unassembled WGS sequence"/>
</dbReference>
<reference evidence="4 5" key="1">
    <citation type="journal article" date="2014" name="Front. Microbiol.">
        <title>Population and genomic analysis of the genus Halorubrum.</title>
        <authorList>
            <person name="Fullmer M.S."/>
            <person name="Soucy S.M."/>
            <person name="Swithers K.S."/>
            <person name="Makkay A.M."/>
            <person name="Wheeler R."/>
            <person name="Ventosa A."/>
            <person name="Gogarten J.P."/>
            <person name="Papke R.T."/>
        </authorList>
    </citation>
    <scope>NUCLEOTIDE SEQUENCE [LARGE SCALE GENOMIC DNA]</scope>
    <source>
        <strain evidence="3 4">Ga2p</strain>
        <strain evidence="2 5">Ga36</strain>
    </source>
</reference>
<dbReference type="PRINTS" id="PR00411">
    <property type="entry name" value="PNDRDTASEI"/>
</dbReference>